<feature type="region of interest" description="Disordered" evidence="1">
    <location>
        <begin position="14"/>
        <end position="34"/>
    </location>
</feature>
<organism evidence="2 3">
    <name type="scientific">Parelaphostrongylus tenuis</name>
    <name type="common">Meningeal worm</name>
    <dbReference type="NCBI Taxonomy" id="148309"/>
    <lineage>
        <taxon>Eukaryota</taxon>
        <taxon>Metazoa</taxon>
        <taxon>Ecdysozoa</taxon>
        <taxon>Nematoda</taxon>
        <taxon>Chromadorea</taxon>
        <taxon>Rhabditida</taxon>
        <taxon>Rhabditina</taxon>
        <taxon>Rhabditomorpha</taxon>
        <taxon>Strongyloidea</taxon>
        <taxon>Metastrongylidae</taxon>
        <taxon>Parelaphostrongylus</taxon>
    </lineage>
</organism>
<accession>A0AAD5QEJ1</accession>
<evidence type="ECO:0000313" key="2">
    <source>
        <dbReference type="EMBL" id="KAJ1346599.1"/>
    </source>
</evidence>
<proteinExistence type="predicted"/>
<dbReference type="AlphaFoldDB" id="A0AAD5QEJ1"/>
<evidence type="ECO:0000256" key="1">
    <source>
        <dbReference type="SAM" id="MobiDB-lite"/>
    </source>
</evidence>
<gene>
    <name evidence="2" type="ORF">KIN20_001448</name>
</gene>
<comment type="caution">
    <text evidence="2">The sequence shown here is derived from an EMBL/GenBank/DDBJ whole genome shotgun (WGS) entry which is preliminary data.</text>
</comment>
<reference evidence="2" key="1">
    <citation type="submission" date="2021-06" db="EMBL/GenBank/DDBJ databases">
        <title>Parelaphostrongylus tenuis whole genome reference sequence.</title>
        <authorList>
            <person name="Garwood T.J."/>
            <person name="Larsen P.A."/>
            <person name="Fountain-Jones N.M."/>
            <person name="Garbe J.R."/>
            <person name="Macchietto M.G."/>
            <person name="Kania S.A."/>
            <person name="Gerhold R.W."/>
            <person name="Richards J.E."/>
            <person name="Wolf T.M."/>
        </authorList>
    </citation>
    <scope>NUCLEOTIDE SEQUENCE</scope>
    <source>
        <strain evidence="2">MNPRO001-30</strain>
        <tissue evidence="2">Meninges</tissue>
    </source>
</reference>
<feature type="compositionally biased region" description="Basic and acidic residues" evidence="1">
    <location>
        <begin position="21"/>
        <end position="34"/>
    </location>
</feature>
<name>A0AAD5QEJ1_PARTN</name>
<keyword evidence="3" id="KW-1185">Reference proteome</keyword>
<evidence type="ECO:0000313" key="3">
    <source>
        <dbReference type="Proteomes" id="UP001196413"/>
    </source>
</evidence>
<sequence length="135" mass="15500">MNEHLRHQILLFQKPTVPTHQQRDSRHSPEEDLHDNLSKNAALKASQLAMCFDPFETQHDMAYPEWNMEAQNVCMILRQRIRLLSIAQTTITRRVAAYDRSTSVMPGISPMAICDEAKASKCNEMHTGKHLCMPL</sequence>
<dbReference type="Proteomes" id="UP001196413">
    <property type="component" value="Unassembled WGS sequence"/>
</dbReference>
<dbReference type="EMBL" id="JAHQIW010000195">
    <property type="protein sequence ID" value="KAJ1346599.1"/>
    <property type="molecule type" value="Genomic_DNA"/>
</dbReference>
<protein>
    <submittedName>
        <fullName evidence="2">Uncharacterized protein</fullName>
    </submittedName>
</protein>